<gene>
    <name evidence="2" type="ORF">PoMZ_01950</name>
</gene>
<proteinExistence type="predicted"/>
<dbReference type="EMBL" id="CP034205">
    <property type="protein sequence ID" value="QBZ57031.1"/>
    <property type="molecule type" value="Genomic_DNA"/>
</dbReference>
<feature type="region of interest" description="Disordered" evidence="1">
    <location>
        <begin position="111"/>
        <end position="167"/>
    </location>
</feature>
<evidence type="ECO:0000256" key="1">
    <source>
        <dbReference type="SAM" id="MobiDB-lite"/>
    </source>
</evidence>
<name>A0A4P7N759_PYROR</name>
<evidence type="ECO:0000313" key="3">
    <source>
        <dbReference type="Proteomes" id="UP000294847"/>
    </source>
</evidence>
<accession>A0A4P7N759</accession>
<reference evidence="2 3" key="1">
    <citation type="journal article" date="2019" name="Mol. Biol. Evol.">
        <title>Blast fungal genomes show frequent chromosomal changes, gene gains and losses, and effector gene turnover.</title>
        <authorList>
            <person name="Gomez Luciano L.B."/>
            <person name="Jason Tsai I."/>
            <person name="Chuma I."/>
            <person name="Tosa Y."/>
            <person name="Chen Y.H."/>
            <person name="Li J.Y."/>
            <person name="Li M.Y."/>
            <person name="Jade Lu M.Y."/>
            <person name="Nakayashiki H."/>
            <person name="Li W.H."/>
        </authorList>
    </citation>
    <scope>NUCLEOTIDE SEQUENCE [LARGE SCALE GENOMIC DNA]</scope>
    <source>
        <strain evidence="2">MZ5-1-6</strain>
    </source>
</reference>
<dbReference type="Proteomes" id="UP000294847">
    <property type="component" value="Chromosome 2"/>
</dbReference>
<evidence type="ECO:0000313" key="2">
    <source>
        <dbReference type="EMBL" id="QBZ57031.1"/>
    </source>
</evidence>
<dbReference type="AlphaFoldDB" id="A0A4P7N759"/>
<sequence>MAPTNFKTYESQARLLAAVIASAPDLKLNFKAIAAHYGSDTTTCGIEHRFRPIKKQAAVIRAAVAKGEDPKDMQDIVGMNEKEIAKYYGESTPQGLEFQFRSVKSNARKLQEVSRAGGNTATALDTTPSTPRKRKAAGSATATPASKRGKRKTAPKIEMLSDDDYDQDVDYDELDAKPRVPTQTPASLVPASITHSGPDAYNIATNSNDGAARALDNSTVDNESVLEREADPLLSQHSLGSFDAVEDDGEC</sequence>
<protein>
    <submittedName>
        <fullName evidence="2">Uncharacterized protein</fullName>
    </submittedName>
</protein>
<feature type="compositionally biased region" description="Polar residues" evidence="1">
    <location>
        <begin position="117"/>
        <end position="130"/>
    </location>
</feature>
<organism evidence="2 3">
    <name type="scientific">Pyricularia oryzae</name>
    <name type="common">Rice blast fungus</name>
    <name type="synonym">Magnaporthe oryzae</name>
    <dbReference type="NCBI Taxonomy" id="318829"/>
    <lineage>
        <taxon>Eukaryota</taxon>
        <taxon>Fungi</taxon>
        <taxon>Dikarya</taxon>
        <taxon>Ascomycota</taxon>
        <taxon>Pezizomycotina</taxon>
        <taxon>Sordariomycetes</taxon>
        <taxon>Sordariomycetidae</taxon>
        <taxon>Magnaporthales</taxon>
        <taxon>Pyriculariaceae</taxon>
        <taxon>Pyricularia</taxon>
    </lineage>
</organism>